<accession>A0A7J6X1E5</accession>
<dbReference type="Proteomes" id="UP000554482">
    <property type="component" value="Unassembled WGS sequence"/>
</dbReference>
<proteinExistence type="predicted"/>
<keyword evidence="2" id="KW-1185">Reference proteome</keyword>
<dbReference type="EMBL" id="JABWDY010006647">
    <property type="protein sequence ID" value="KAF5203541.1"/>
    <property type="molecule type" value="Genomic_DNA"/>
</dbReference>
<name>A0A7J6X1E5_THATH</name>
<dbReference type="AlphaFoldDB" id="A0A7J6X1E5"/>
<comment type="caution">
    <text evidence="1">The sequence shown here is derived from an EMBL/GenBank/DDBJ whole genome shotgun (WGS) entry which is preliminary data.</text>
</comment>
<feature type="non-terminal residue" evidence="1">
    <location>
        <position position="96"/>
    </location>
</feature>
<protein>
    <submittedName>
        <fullName evidence="1">Uncharacterized protein</fullName>
    </submittedName>
</protein>
<gene>
    <name evidence="1" type="ORF">FRX31_006872</name>
</gene>
<evidence type="ECO:0000313" key="2">
    <source>
        <dbReference type="Proteomes" id="UP000554482"/>
    </source>
</evidence>
<evidence type="ECO:0000313" key="1">
    <source>
        <dbReference type="EMBL" id="KAF5203541.1"/>
    </source>
</evidence>
<sequence>MGKYGIHLPKGRNNNNGALFTMLQNVPIQFGSIGQQGKNTWAEVLGKKSDNKGLTYIPPTLVGGKPVTHIETKQFAHLNSKYEKVVVGSFIGKRPG</sequence>
<reference evidence="1 2" key="1">
    <citation type="submission" date="2020-06" db="EMBL/GenBank/DDBJ databases">
        <title>Transcriptomic and genomic resources for Thalictrum thalictroides and T. hernandezii: Facilitating candidate gene discovery in an emerging model plant lineage.</title>
        <authorList>
            <person name="Arias T."/>
            <person name="Riano-Pachon D.M."/>
            <person name="Di Stilio V.S."/>
        </authorList>
    </citation>
    <scope>NUCLEOTIDE SEQUENCE [LARGE SCALE GENOMIC DNA]</scope>
    <source>
        <strain evidence="2">cv. WT478/WT964</strain>
        <tissue evidence="1">Leaves</tissue>
    </source>
</reference>
<dbReference type="OrthoDB" id="851886at2759"/>
<organism evidence="1 2">
    <name type="scientific">Thalictrum thalictroides</name>
    <name type="common">Rue-anemone</name>
    <name type="synonym">Anemone thalictroides</name>
    <dbReference type="NCBI Taxonomy" id="46969"/>
    <lineage>
        <taxon>Eukaryota</taxon>
        <taxon>Viridiplantae</taxon>
        <taxon>Streptophyta</taxon>
        <taxon>Embryophyta</taxon>
        <taxon>Tracheophyta</taxon>
        <taxon>Spermatophyta</taxon>
        <taxon>Magnoliopsida</taxon>
        <taxon>Ranunculales</taxon>
        <taxon>Ranunculaceae</taxon>
        <taxon>Thalictroideae</taxon>
        <taxon>Thalictrum</taxon>
    </lineage>
</organism>